<feature type="compositionally biased region" description="Low complexity" evidence="11">
    <location>
        <begin position="803"/>
        <end position="814"/>
    </location>
</feature>
<dbReference type="PANTHER" id="PTHR13108">
    <property type="entry name" value="CONDENSIN COMPLEX SUBUNIT 2"/>
    <property type="match status" value="1"/>
</dbReference>
<evidence type="ECO:0000256" key="10">
    <source>
        <dbReference type="ARBA" id="ARBA00023306"/>
    </source>
</evidence>
<feature type="compositionally biased region" description="Polar residues" evidence="11">
    <location>
        <begin position="1"/>
        <end position="20"/>
    </location>
</feature>
<reference evidence="12 13" key="1">
    <citation type="journal article" date="2018" name="Mol. Biol. Evol.">
        <title>Broad Genomic Sampling Reveals a Smut Pathogenic Ancestry of the Fungal Clade Ustilaginomycotina.</title>
        <authorList>
            <person name="Kijpornyongpan T."/>
            <person name="Mondo S.J."/>
            <person name="Barry K."/>
            <person name="Sandor L."/>
            <person name="Lee J."/>
            <person name="Lipzen A."/>
            <person name="Pangilinan J."/>
            <person name="LaButti K."/>
            <person name="Hainaut M."/>
            <person name="Henrissat B."/>
            <person name="Grigoriev I.V."/>
            <person name="Spatafora J.W."/>
            <person name="Aime M.C."/>
        </authorList>
    </citation>
    <scope>NUCLEOTIDE SEQUENCE [LARGE SCALE GENOMIC DNA]</scope>
    <source>
        <strain evidence="12 13">MCA 4198</strain>
    </source>
</reference>
<evidence type="ECO:0000256" key="8">
    <source>
        <dbReference type="ARBA" id="ARBA00022776"/>
    </source>
</evidence>
<organism evidence="12 13">
    <name type="scientific">Acaromyces ingoldii</name>
    <dbReference type="NCBI Taxonomy" id="215250"/>
    <lineage>
        <taxon>Eukaryota</taxon>
        <taxon>Fungi</taxon>
        <taxon>Dikarya</taxon>
        <taxon>Basidiomycota</taxon>
        <taxon>Ustilaginomycotina</taxon>
        <taxon>Exobasidiomycetes</taxon>
        <taxon>Exobasidiales</taxon>
        <taxon>Cryptobasidiaceae</taxon>
        <taxon>Acaromyces</taxon>
    </lineage>
</organism>
<dbReference type="PANTHER" id="PTHR13108:SF9">
    <property type="entry name" value="CONDENSIN COMPLEX SUBUNIT 2"/>
    <property type="match status" value="1"/>
</dbReference>
<evidence type="ECO:0000256" key="4">
    <source>
        <dbReference type="ARBA" id="ARBA00016065"/>
    </source>
</evidence>
<dbReference type="EMBL" id="KZ819634">
    <property type="protein sequence ID" value="PWN94121.1"/>
    <property type="molecule type" value="Genomic_DNA"/>
</dbReference>
<dbReference type="InterPro" id="IPR022816">
    <property type="entry name" value="Condensin_barren_su2"/>
</dbReference>
<proteinExistence type="inferred from homology"/>
<evidence type="ECO:0000256" key="7">
    <source>
        <dbReference type="ARBA" id="ARBA00022618"/>
    </source>
</evidence>
<dbReference type="InParanoid" id="A0A316YY50"/>
<dbReference type="Pfam" id="PF05786">
    <property type="entry name" value="Cnd2"/>
    <property type="match status" value="1"/>
</dbReference>
<evidence type="ECO:0000256" key="6">
    <source>
        <dbReference type="ARBA" id="ARBA00022490"/>
    </source>
</evidence>
<dbReference type="GO" id="GO:0005737">
    <property type="term" value="C:cytoplasm"/>
    <property type="evidence" value="ECO:0007669"/>
    <property type="project" value="UniProtKB-SubCell"/>
</dbReference>
<evidence type="ECO:0000256" key="2">
    <source>
        <dbReference type="ARBA" id="ARBA00004496"/>
    </source>
</evidence>
<accession>A0A316YY50</accession>
<feature type="region of interest" description="Disordered" evidence="11">
    <location>
        <begin position="779"/>
        <end position="814"/>
    </location>
</feature>
<comment type="subcellular location">
    <subcellularLocation>
        <location evidence="1">Chromosome</location>
    </subcellularLocation>
    <subcellularLocation>
        <location evidence="2">Cytoplasm</location>
    </subcellularLocation>
</comment>
<feature type="compositionally biased region" description="Acidic residues" evidence="11">
    <location>
        <begin position="224"/>
        <end position="239"/>
    </location>
</feature>
<dbReference type="RefSeq" id="XP_025381319.1">
    <property type="nucleotide sequence ID" value="XM_025520757.1"/>
</dbReference>
<dbReference type="GO" id="GO:0000796">
    <property type="term" value="C:condensin complex"/>
    <property type="evidence" value="ECO:0007669"/>
    <property type="project" value="InterPro"/>
</dbReference>
<keyword evidence="9" id="KW-0226">DNA condensation</keyword>
<feature type="compositionally biased region" description="Acidic residues" evidence="11">
    <location>
        <begin position="787"/>
        <end position="796"/>
    </location>
</feature>
<evidence type="ECO:0000256" key="9">
    <source>
        <dbReference type="ARBA" id="ARBA00023067"/>
    </source>
</evidence>
<keyword evidence="7" id="KW-0132">Cell division</keyword>
<sequence>MSQRGARSPLSANSSLNNIPLSRLPSGKQSRIPSANALRSDDSANSGPGSSDYAPHASSSHAMSNGAPSSSSTAATTGGSSSARSGVSVLARANGPRRSVGLSAAAVGAAAQHDREAREVVKLNVDSTSFEEWMKMATDNKINATNTWGFALIDYFHDMSLLRSDNGDGSINFQKASCTLDGCVKVWTSRVDSVVVETGKLLSGLQDDGGDDGSKKKKKGGTNEDGEDEDDDDAGEDGEGGGATGSKKSKRSRAKEATLGKNFSQIAVKKYDLEFSVDPLFKKTSADFDEGGAGGLLMNHLGVDNLARVVFDAGDVAGVGSGEGDVDDGGEEGEDHDQATAIEVSQGDMIDLGRLRFKLFEQHDVHDFAEDDEPLPALLAELQLCPTFASFKFSADDTSTFADLMADAGKPEEAMPGLTRSLSSPMDEDVFGTDDFDFGNDFGYANDGDVFSDPLGMEDAYGPPAGLQGYDGQDADYNAGYGPGDMGHGGHDDALGQMFPPSQNAWGPSRPDLTMALQNIKGIGEDGEGEVDGAFFDYFDQRLVKNWAGPEHWKVRKAVTGVTATSKDDAGPAEKSSKKAKEPFVIDFLSDESAVSSKDLFEVARGGAGTLLPSSKMPEDADLYLLPEDRHFSSRQLLRLFLKPRAVLNIRRRGGRLGQLDDDDGNIGDVDEEFWAQAAASRDAGPTMDVDFDDAGAPLPFGSSQFADDDAGFDAMDAGPSSHALDADAEAEDDELATQALKRIRPEYVNYAKKAKKVDVRKLKERIWSELGIAEDLAREKSAASEIGEDDGDDEEGSRMRRASSVASTASSSVSTDKRTFQDILGGLRKQYPKDQMEEISTSFCFICLLHLANEEGLEITKQARIVEDDDDDSGGEFEQEDDGTQDLVGQLELLSIAKDPNAGRSA</sequence>
<dbReference type="GO" id="GO:0003682">
    <property type="term" value="F:chromatin binding"/>
    <property type="evidence" value="ECO:0007669"/>
    <property type="project" value="TreeGrafter"/>
</dbReference>
<evidence type="ECO:0000256" key="11">
    <source>
        <dbReference type="SAM" id="MobiDB-lite"/>
    </source>
</evidence>
<dbReference type="GO" id="GO:0051301">
    <property type="term" value="P:cell division"/>
    <property type="evidence" value="ECO:0007669"/>
    <property type="project" value="UniProtKB-KW"/>
</dbReference>
<feature type="region of interest" description="Disordered" evidence="11">
    <location>
        <begin position="1"/>
        <end position="84"/>
    </location>
</feature>
<dbReference type="PIRSF" id="PIRSF017126">
    <property type="entry name" value="Condensin_H"/>
    <property type="match status" value="1"/>
</dbReference>
<protein>
    <recommendedName>
        <fullName evidence="4">Condensin complex subunit 2</fullName>
    </recommendedName>
</protein>
<dbReference type="OrthoDB" id="362021at2759"/>
<name>A0A316YY50_9BASI</name>
<feature type="region of interest" description="Disordered" evidence="11">
    <location>
        <begin position="205"/>
        <end position="255"/>
    </location>
</feature>
<keyword evidence="5" id="KW-0158">Chromosome</keyword>
<dbReference type="GeneID" id="37042673"/>
<comment type="similarity">
    <text evidence="3">Belongs to the CND2 (condensin subunit 2) family.</text>
</comment>
<dbReference type="FunCoup" id="A0A316YY50">
    <property type="interactions" value="526"/>
</dbReference>
<evidence type="ECO:0000256" key="3">
    <source>
        <dbReference type="ARBA" id="ARBA00009471"/>
    </source>
</evidence>
<gene>
    <name evidence="12" type="ORF">FA10DRAFT_264699</name>
</gene>
<evidence type="ECO:0000313" key="12">
    <source>
        <dbReference type="EMBL" id="PWN94121.1"/>
    </source>
</evidence>
<keyword evidence="13" id="KW-1185">Reference proteome</keyword>
<feature type="compositionally biased region" description="Low complexity" evidence="11">
    <location>
        <begin position="58"/>
        <end position="84"/>
    </location>
</feature>
<dbReference type="GO" id="GO:0007076">
    <property type="term" value="P:mitotic chromosome condensation"/>
    <property type="evidence" value="ECO:0007669"/>
    <property type="project" value="InterPro"/>
</dbReference>
<dbReference type="Proteomes" id="UP000245768">
    <property type="component" value="Unassembled WGS sequence"/>
</dbReference>
<dbReference type="AlphaFoldDB" id="A0A316YY50"/>
<evidence type="ECO:0000256" key="1">
    <source>
        <dbReference type="ARBA" id="ARBA00004286"/>
    </source>
</evidence>
<evidence type="ECO:0000313" key="13">
    <source>
        <dbReference type="Proteomes" id="UP000245768"/>
    </source>
</evidence>
<evidence type="ECO:0000256" key="5">
    <source>
        <dbReference type="ARBA" id="ARBA00022454"/>
    </source>
</evidence>
<keyword evidence="10" id="KW-0131">Cell cycle</keyword>
<dbReference type="STRING" id="215250.A0A316YY50"/>
<keyword evidence="6" id="KW-0963">Cytoplasm</keyword>
<keyword evidence="8" id="KW-0498">Mitosis</keyword>